<dbReference type="GO" id="GO:0005524">
    <property type="term" value="F:ATP binding"/>
    <property type="evidence" value="ECO:0007669"/>
    <property type="project" value="UniProtKB-KW"/>
</dbReference>
<protein>
    <submittedName>
        <fullName evidence="13">DUF4118 domain-containing protein</fullName>
    </submittedName>
</protein>
<evidence type="ECO:0000256" key="11">
    <source>
        <dbReference type="SAM" id="Phobius"/>
    </source>
</evidence>
<evidence type="ECO:0000256" key="7">
    <source>
        <dbReference type="ARBA" id="ARBA00022840"/>
    </source>
</evidence>
<dbReference type="InterPro" id="IPR003594">
    <property type="entry name" value="HATPase_dom"/>
</dbReference>
<dbReference type="SUPFAM" id="SSF55874">
    <property type="entry name" value="ATPase domain of HSP90 chaperone/DNA topoisomerase II/histidine kinase"/>
    <property type="match status" value="1"/>
</dbReference>
<dbReference type="InterPro" id="IPR036890">
    <property type="entry name" value="HATPase_C_sf"/>
</dbReference>
<dbReference type="AlphaFoldDB" id="A0A5S3P0C8"/>
<keyword evidence="5" id="KW-0547">Nucleotide-binding</keyword>
<evidence type="ECO:0000256" key="6">
    <source>
        <dbReference type="ARBA" id="ARBA00022777"/>
    </source>
</evidence>
<keyword evidence="14" id="KW-1185">Reference proteome</keyword>
<dbReference type="GO" id="GO:0016020">
    <property type="term" value="C:membrane"/>
    <property type="evidence" value="ECO:0007669"/>
    <property type="project" value="UniProtKB-SubCell"/>
</dbReference>
<dbReference type="PANTHER" id="PTHR43065">
    <property type="entry name" value="SENSOR HISTIDINE KINASE"/>
    <property type="match status" value="1"/>
</dbReference>
<dbReference type="OrthoDB" id="7991996at2"/>
<dbReference type="Proteomes" id="UP000309668">
    <property type="component" value="Unassembled WGS sequence"/>
</dbReference>
<dbReference type="RefSeq" id="WP_138619037.1">
    <property type="nucleotide sequence ID" value="NZ_VCAO01000008.1"/>
</dbReference>
<evidence type="ECO:0000259" key="12">
    <source>
        <dbReference type="PROSITE" id="PS50109"/>
    </source>
</evidence>
<dbReference type="EMBL" id="VCAO01000008">
    <property type="protein sequence ID" value="TMM46204.1"/>
    <property type="molecule type" value="Genomic_DNA"/>
</dbReference>
<dbReference type="InterPro" id="IPR005467">
    <property type="entry name" value="His_kinase_dom"/>
</dbReference>
<evidence type="ECO:0000256" key="4">
    <source>
        <dbReference type="ARBA" id="ARBA00022692"/>
    </source>
</evidence>
<reference evidence="13 14" key="1">
    <citation type="submission" date="2019-05" db="EMBL/GenBank/DDBJ databases">
        <title>Erythrobacter marisflavi sp. nov., isolated from isolated from water of an estuary environment.</title>
        <authorList>
            <person name="Yoon J.-H."/>
        </authorList>
    </citation>
    <scope>NUCLEOTIDE SEQUENCE [LARGE SCALE GENOMIC DNA]</scope>
    <source>
        <strain evidence="13 14">KEM-5</strain>
    </source>
</reference>
<accession>A0A5S3P0C8</accession>
<dbReference type="SMART" id="SM00387">
    <property type="entry name" value="HATPase_c"/>
    <property type="match status" value="1"/>
</dbReference>
<feature type="transmembrane region" description="Helical" evidence="11">
    <location>
        <begin position="100"/>
        <end position="120"/>
    </location>
</feature>
<dbReference type="Pfam" id="PF13493">
    <property type="entry name" value="DUF4118"/>
    <property type="match status" value="1"/>
</dbReference>
<dbReference type="GO" id="GO:0016301">
    <property type="term" value="F:kinase activity"/>
    <property type="evidence" value="ECO:0007669"/>
    <property type="project" value="UniProtKB-KW"/>
</dbReference>
<keyword evidence="2" id="KW-0597">Phosphoprotein</keyword>
<evidence type="ECO:0000313" key="14">
    <source>
        <dbReference type="Proteomes" id="UP000309668"/>
    </source>
</evidence>
<evidence type="ECO:0000256" key="10">
    <source>
        <dbReference type="ARBA" id="ARBA00023136"/>
    </source>
</evidence>
<evidence type="ECO:0000313" key="13">
    <source>
        <dbReference type="EMBL" id="TMM46204.1"/>
    </source>
</evidence>
<dbReference type="Gene3D" id="3.30.565.10">
    <property type="entry name" value="Histidine kinase-like ATPase, C-terminal domain"/>
    <property type="match status" value="1"/>
</dbReference>
<dbReference type="InterPro" id="IPR025201">
    <property type="entry name" value="KdpD_TM"/>
</dbReference>
<keyword evidence="3" id="KW-0808">Transferase</keyword>
<keyword evidence="4 11" id="KW-0812">Transmembrane</keyword>
<dbReference type="GO" id="GO:0000160">
    <property type="term" value="P:phosphorelay signal transduction system"/>
    <property type="evidence" value="ECO:0007669"/>
    <property type="project" value="UniProtKB-KW"/>
</dbReference>
<keyword evidence="9" id="KW-0902">Two-component regulatory system</keyword>
<dbReference type="Pfam" id="PF07568">
    <property type="entry name" value="HisKA_2"/>
    <property type="match status" value="1"/>
</dbReference>
<dbReference type="PROSITE" id="PS50109">
    <property type="entry name" value="HIS_KIN"/>
    <property type="match status" value="1"/>
</dbReference>
<keyword evidence="10 11" id="KW-0472">Membrane</keyword>
<keyword evidence="7" id="KW-0067">ATP-binding</keyword>
<proteinExistence type="predicted"/>
<organism evidence="13 14">
    <name type="scientific">Qipengyuania marisflavi</name>
    <dbReference type="NCBI Taxonomy" id="2486356"/>
    <lineage>
        <taxon>Bacteria</taxon>
        <taxon>Pseudomonadati</taxon>
        <taxon>Pseudomonadota</taxon>
        <taxon>Alphaproteobacteria</taxon>
        <taxon>Sphingomonadales</taxon>
        <taxon>Erythrobacteraceae</taxon>
        <taxon>Qipengyuania</taxon>
    </lineage>
</organism>
<dbReference type="PANTHER" id="PTHR43065:SF23">
    <property type="entry name" value="SENSOR HISTIDINE KINASE PDTAS"/>
    <property type="match status" value="1"/>
</dbReference>
<comment type="caution">
    <text evidence="13">The sequence shown here is derived from an EMBL/GenBank/DDBJ whole genome shotgun (WGS) entry which is preliminary data.</text>
</comment>
<keyword evidence="6" id="KW-0418">Kinase</keyword>
<feature type="domain" description="Histidine kinase" evidence="12">
    <location>
        <begin position="150"/>
        <end position="344"/>
    </location>
</feature>
<dbReference type="Gene3D" id="1.20.120.620">
    <property type="entry name" value="Backbone structure of the membrane domain of e. Coli histidine kinase receptor kdpd"/>
    <property type="match status" value="1"/>
</dbReference>
<evidence type="ECO:0000256" key="8">
    <source>
        <dbReference type="ARBA" id="ARBA00022989"/>
    </source>
</evidence>
<name>A0A5S3P0C8_9SPHN</name>
<evidence type="ECO:0000256" key="2">
    <source>
        <dbReference type="ARBA" id="ARBA00022553"/>
    </source>
</evidence>
<evidence type="ECO:0000256" key="5">
    <source>
        <dbReference type="ARBA" id="ARBA00022741"/>
    </source>
</evidence>
<keyword evidence="8 11" id="KW-1133">Transmembrane helix</keyword>
<dbReference type="InterPro" id="IPR038318">
    <property type="entry name" value="KdpD_sf"/>
</dbReference>
<feature type="transmembrane region" description="Helical" evidence="11">
    <location>
        <begin position="25"/>
        <end position="43"/>
    </location>
</feature>
<sequence>MNSAAETDRPFSLLQRLPLARDRRWAAYGFAIVASLAGLVLRQEIDSLIPAGFQYLTFFPVVIVTAFFFGVGPGIAAAVLSGLAAWYYFIPPFDSFDLSYAAALALGFYLVIVTVDIALVHWMQRANAHLAQERARSDKLADTREMLFNELQHRVGNNLQMVASLLAMQGHGLKGPIARDALADAARRVALIGRIQRTLYSHDGEQLALGSFIDTIVRETIEASGRKDIGYSFQGDIGQAKLDPSDAIPAALVVTEAVSNSIEHGLSAGAGTISVVVQEQDGGCRIEVTDDGAGLPEGFDLAAADSLGLKIASNLARSLGGQFTLAPRNRGHGTLAALDISARRVQG</sequence>
<gene>
    <name evidence="13" type="ORF">FEV51_11395</name>
</gene>
<dbReference type="Pfam" id="PF02518">
    <property type="entry name" value="HATPase_c"/>
    <property type="match status" value="1"/>
</dbReference>
<dbReference type="InterPro" id="IPR011495">
    <property type="entry name" value="Sig_transdc_His_kin_sub2_dim/P"/>
</dbReference>
<feature type="transmembrane region" description="Helical" evidence="11">
    <location>
        <begin position="55"/>
        <end position="88"/>
    </location>
</feature>
<evidence type="ECO:0000256" key="1">
    <source>
        <dbReference type="ARBA" id="ARBA00004141"/>
    </source>
</evidence>
<evidence type="ECO:0000256" key="3">
    <source>
        <dbReference type="ARBA" id="ARBA00022679"/>
    </source>
</evidence>
<comment type="subcellular location">
    <subcellularLocation>
        <location evidence="1">Membrane</location>
        <topology evidence="1">Multi-pass membrane protein</topology>
    </subcellularLocation>
</comment>
<evidence type="ECO:0000256" key="9">
    <source>
        <dbReference type="ARBA" id="ARBA00023012"/>
    </source>
</evidence>